<evidence type="ECO:0000256" key="3">
    <source>
        <dbReference type="ARBA" id="ARBA00011882"/>
    </source>
</evidence>
<evidence type="ECO:0000256" key="7">
    <source>
        <dbReference type="ARBA" id="ARBA00023002"/>
    </source>
</evidence>
<evidence type="ECO:0000256" key="10">
    <source>
        <dbReference type="RuleBase" id="RU365025"/>
    </source>
</evidence>
<keyword evidence="7 10" id="KW-0560">Oxidoreductase</keyword>
<accession>A0ABP1C467</accession>
<reference evidence="13 14" key="1">
    <citation type="submission" date="2024-04" db="EMBL/GenBank/DDBJ databases">
        <authorList>
            <person name="Cremers G."/>
        </authorList>
    </citation>
    <scope>NUCLEOTIDE SEQUENCE [LARGE SCALE GENOMIC DNA]</scope>
    <source>
        <strain evidence="13">MeCH1-AG</strain>
    </source>
</reference>
<proteinExistence type="inferred from homology"/>
<comment type="catalytic activity">
    <reaction evidence="9 10">
        <text>nitric oxide + Fe(III)-[cytochrome c] + H2O = Fe(II)-[cytochrome c] + nitrite + 2 H(+)</text>
        <dbReference type="Rhea" id="RHEA:15233"/>
        <dbReference type="Rhea" id="RHEA-COMP:10350"/>
        <dbReference type="Rhea" id="RHEA-COMP:14399"/>
        <dbReference type="ChEBI" id="CHEBI:15377"/>
        <dbReference type="ChEBI" id="CHEBI:15378"/>
        <dbReference type="ChEBI" id="CHEBI:16301"/>
        <dbReference type="ChEBI" id="CHEBI:16480"/>
        <dbReference type="ChEBI" id="CHEBI:29033"/>
        <dbReference type="ChEBI" id="CHEBI:29034"/>
        <dbReference type="EC" id="1.7.2.1"/>
    </reaction>
</comment>
<dbReference type="InterPro" id="IPR008972">
    <property type="entry name" value="Cupredoxin"/>
</dbReference>
<gene>
    <name evidence="13" type="primary">nirK</name>
    <name evidence="13" type="ORF">MECH1_V1_0216</name>
</gene>
<evidence type="ECO:0000259" key="12">
    <source>
        <dbReference type="Pfam" id="PF07732"/>
    </source>
</evidence>
<dbReference type="PRINTS" id="PR00695">
    <property type="entry name" value="CUNO2RDTASE"/>
</dbReference>
<evidence type="ECO:0000256" key="4">
    <source>
        <dbReference type="ARBA" id="ARBA00017290"/>
    </source>
</evidence>
<feature type="domain" description="Plastocyanin-like" evidence="12">
    <location>
        <begin position="193"/>
        <end position="290"/>
    </location>
</feature>
<evidence type="ECO:0000256" key="9">
    <source>
        <dbReference type="ARBA" id="ARBA00049340"/>
    </source>
</evidence>
<dbReference type="InterPro" id="IPR011707">
    <property type="entry name" value="Cu-oxidase-like_N"/>
</dbReference>
<dbReference type="PANTHER" id="PTHR38439:SF3">
    <property type="entry name" value="COPPER-RESISTANT CUPROPROTEIN COPI"/>
    <property type="match status" value="1"/>
</dbReference>
<keyword evidence="5 10" id="KW-0479">Metal-binding</keyword>
<dbReference type="CDD" id="cd11020">
    <property type="entry name" value="CuRO_1_CuNIR"/>
    <property type="match status" value="1"/>
</dbReference>
<dbReference type="EMBL" id="OZ026884">
    <property type="protein sequence ID" value="CAL1238997.1"/>
    <property type="molecule type" value="Genomic_DNA"/>
</dbReference>
<name>A0ABP1C467_9GAMM</name>
<evidence type="ECO:0000256" key="6">
    <source>
        <dbReference type="ARBA" id="ARBA00022737"/>
    </source>
</evidence>
<comment type="similarity">
    <text evidence="1 10">Belongs to the multicopper oxidase family.</text>
</comment>
<dbReference type="Pfam" id="PF07732">
    <property type="entry name" value="Cu-oxidase_3"/>
    <property type="match status" value="1"/>
</dbReference>
<keyword evidence="6" id="KW-0677">Repeat</keyword>
<comment type="cofactor">
    <cofactor evidence="10">
        <name>Cu(+)</name>
        <dbReference type="ChEBI" id="CHEBI:49552"/>
    </cofactor>
    <text evidence="10">Binds 1 Cu(+) ion.</text>
</comment>
<protein>
    <recommendedName>
        <fullName evidence="4 10">Copper-containing nitrite reductase</fullName>
        <ecNumber evidence="3 10">1.7.2.1</ecNumber>
    </recommendedName>
</protein>
<feature type="region of interest" description="Disordered" evidence="11">
    <location>
        <begin position="128"/>
        <end position="165"/>
    </location>
</feature>
<dbReference type="InterPro" id="IPR033138">
    <property type="entry name" value="Cu_oxidase_CS"/>
</dbReference>
<comment type="cofactor">
    <cofactor evidence="10">
        <name>Cu(2+)</name>
        <dbReference type="ChEBI" id="CHEBI:29036"/>
    </cofactor>
    <text evidence="10">Binds 1 Cu(+) ion.</text>
</comment>
<organism evidence="13 14">
    <name type="scientific">Candidatus Methylocalor cossyra</name>
    <dbReference type="NCBI Taxonomy" id="3108543"/>
    <lineage>
        <taxon>Bacteria</taxon>
        <taxon>Pseudomonadati</taxon>
        <taxon>Pseudomonadota</taxon>
        <taxon>Gammaproteobacteria</taxon>
        <taxon>Methylococcales</taxon>
        <taxon>Methylococcaceae</taxon>
        <taxon>Candidatus Methylocalor</taxon>
    </lineage>
</organism>
<dbReference type="InterPro" id="IPR028871">
    <property type="entry name" value="BlueCu_1_BS"/>
</dbReference>
<dbReference type="SUPFAM" id="SSF49503">
    <property type="entry name" value="Cupredoxins"/>
    <property type="match status" value="3"/>
</dbReference>
<dbReference type="InterPro" id="IPR050845">
    <property type="entry name" value="Cu-binding_ET"/>
</dbReference>
<dbReference type="PANTHER" id="PTHR38439">
    <property type="entry name" value="AURACYANIN-B"/>
    <property type="match status" value="1"/>
</dbReference>
<evidence type="ECO:0000313" key="14">
    <source>
        <dbReference type="Proteomes" id="UP001497493"/>
    </source>
</evidence>
<dbReference type="PROSITE" id="PS00196">
    <property type="entry name" value="COPPER_BLUE"/>
    <property type="match status" value="1"/>
</dbReference>
<dbReference type="RefSeq" id="WP_348758597.1">
    <property type="nucleotide sequence ID" value="NZ_OZ026884.1"/>
</dbReference>
<evidence type="ECO:0000256" key="5">
    <source>
        <dbReference type="ARBA" id="ARBA00022723"/>
    </source>
</evidence>
<dbReference type="Gene3D" id="2.60.40.420">
    <property type="entry name" value="Cupredoxins - blue copper proteins"/>
    <property type="match status" value="3"/>
</dbReference>
<evidence type="ECO:0000313" key="13">
    <source>
        <dbReference type="EMBL" id="CAL1238997.1"/>
    </source>
</evidence>
<evidence type="ECO:0000256" key="11">
    <source>
        <dbReference type="SAM" id="MobiDB-lite"/>
    </source>
</evidence>
<keyword evidence="8 10" id="KW-0186">Copper</keyword>
<evidence type="ECO:0000256" key="1">
    <source>
        <dbReference type="ARBA" id="ARBA00010609"/>
    </source>
</evidence>
<dbReference type="GO" id="GO:0050421">
    <property type="term" value="F:nitrite reductase (NO-forming) activity"/>
    <property type="evidence" value="ECO:0007669"/>
    <property type="project" value="UniProtKB-EC"/>
</dbReference>
<dbReference type="EC" id="1.7.2.1" evidence="3 10"/>
<evidence type="ECO:0000256" key="8">
    <source>
        <dbReference type="ARBA" id="ARBA00023008"/>
    </source>
</evidence>
<dbReference type="Proteomes" id="UP001497493">
    <property type="component" value="Chromosome"/>
</dbReference>
<dbReference type="PROSITE" id="PS00079">
    <property type="entry name" value="MULTICOPPER_OXIDASE1"/>
    <property type="match status" value="1"/>
</dbReference>
<comment type="subunit">
    <text evidence="2 10">Homotrimer.</text>
</comment>
<dbReference type="NCBIfam" id="TIGR02376">
    <property type="entry name" value="Cu_nitrite_red"/>
    <property type="match status" value="1"/>
</dbReference>
<dbReference type="CDD" id="cd04208">
    <property type="entry name" value="CuRO_2_CuNIR"/>
    <property type="match status" value="1"/>
</dbReference>
<evidence type="ECO:0000256" key="2">
    <source>
        <dbReference type="ARBA" id="ARBA00011233"/>
    </source>
</evidence>
<dbReference type="InterPro" id="IPR001287">
    <property type="entry name" value="NO2-reductase_Cu"/>
</dbReference>
<sequence>MCAPVSIRPGYLAVLLGLPVYLYPTAATLTGIDTEAAEVRVYSNEFGYDPQTIPVDVGRPIKLVLDNSRGAIQHDLSLPELGVSLKAGAGQTADRRLVFTHPGRYLFRCSVPGHGEAGMTGVFLVTTGGTETPPAAPTEPPGEGKVDALPEGLSRPRQPSAAPPVGRAYAKTVHVALETRSVTGLIADGIGYRYWTYNGTVPGPMIRVRQGDTVELTLKNALDSPVTHSIDSHAVTGPGGGAPFTQTPPGRTSILRFKALKPGAYVYHCASPLIPHHIGNGMYGLMVVEPLRRWPRVDREFYVMQGDFYLTGDPARPGLHEGSLTKMLSEKPDYVVFNGSVGALSQDHALKARVGETVRIFFGVGGPNVTSSFHVIGEMFDRLYREAGTEYATNIQTTLVPAGGAAIADLKLDYPGRYILVDHSLARLQKGAVGLLEVEGRADPSILQAVPVMGGAAGHH</sequence>
<keyword evidence="14" id="KW-1185">Reference proteome</keyword>